<protein>
    <submittedName>
        <fullName evidence="1">Uncharacterized protein</fullName>
    </submittedName>
</protein>
<evidence type="ECO:0000313" key="2">
    <source>
        <dbReference type="Proteomes" id="UP000217895"/>
    </source>
</evidence>
<evidence type="ECO:0000313" key="1">
    <source>
        <dbReference type="EMBL" id="BAY53366.1"/>
    </source>
</evidence>
<accession>A0A1Z4J9D6</accession>
<gene>
    <name evidence="1" type="ORF">NIES2135_01700</name>
</gene>
<reference evidence="1 2" key="1">
    <citation type="submission" date="2017-06" db="EMBL/GenBank/DDBJ databases">
        <title>Genome sequencing of cyanobaciteial culture collection at National Institute for Environmental Studies (NIES).</title>
        <authorList>
            <person name="Hirose Y."/>
            <person name="Shimura Y."/>
            <person name="Fujisawa T."/>
            <person name="Nakamura Y."/>
            <person name="Kawachi M."/>
        </authorList>
    </citation>
    <scope>NUCLEOTIDE SEQUENCE [LARGE SCALE GENOMIC DNA]</scope>
    <source>
        <strain evidence="1 2">NIES-2135</strain>
    </source>
</reference>
<organism evidence="1 2">
    <name type="scientific">Leptolyngbya boryana NIES-2135</name>
    <dbReference type="NCBI Taxonomy" id="1973484"/>
    <lineage>
        <taxon>Bacteria</taxon>
        <taxon>Bacillati</taxon>
        <taxon>Cyanobacteriota</taxon>
        <taxon>Cyanophyceae</taxon>
        <taxon>Leptolyngbyales</taxon>
        <taxon>Leptolyngbyaceae</taxon>
        <taxon>Leptolyngbya group</taxon>
        <taxon>Leptolyngbya</taxon>
    </lineage>
</organism>
<proteinExistence type="predicted"/>
<name>A0A1Z4J9D6_LEPBY</name>
<sequence length="91" mass="9925">MIISDIDYTEDAIAEHSTTIQGGRRRKKRQSNLSLFSLFQPLLQSLNINPAASATIANLGGNSIGNTAISTNISMPIFIVINQFGDGQIFW</sequence>
<dbReference type="EMBL" id="AP018203">
    <property type="protein sequence ID" value="BAY53366.1"/>
    <property type="molecule type" value="Genomic_DNA"/>
</dbReference>
<keyword evidence="2" id="KW-1185">Reference proteome</keyword>
<dbReference type="Proteomes" id="UP000217895">
    <property type="component" value="Chromosome"/>
</dbReference>
<dbReference type="AlphaFoldDB" id="A0A1Z4J9D6"/>